<dbReference type="RefSeq" id="WP_090928080.1">
    <property type="nucleotide sequence ID" value="NZ_FOTY01000030.1"/>
</dbReference>
<organism evidence="7 8">
    <name type="scientific">Salibacterium qingdaonense</name>
    <dbReference type="NCBI Taxonomy" id="266892"/>
    <lineage>
        <taxon>Bacteria</taxon>
        <taxon>Bacillati</taxon>
        <taxon>Bacillota</taxon>
        <taxon>Bacilli</taxon>
        <taxon>Bacillales</taxon>
        <taxon>Bacillaceae</taxon>
    </lineage>
</organism>
<dbReference type="STRING" id="266892.SAMN04488054_1304"/>
<evidence type="ECO:0000313" key="8">
    <source>
        <dbReference type="Proteomes" id="UP000199668"/>
    </source>
</evidence>
<accession>A0A1I4PPP3</accession>
<evidence type="ECO:0000256" key="3">
    <source>
        <dbReference type="ARBA" id="ARBA00023143"/>
    </source>
</evidence>
<keyword evidence="3 4" id="KW-0975">Bacterial flagellum</keyword>
<evidence type="ECO:0000256" key="4">
    <source>
        <dbReference type="HAMAP-Rule" id="MF_00724"/>
    </source>
</evidence>
<keyword evidence="7" id="KW-0969">Cilium</keyword>
<dbReference type="GO" id="GO:0005198">
    <property type="term" value="F:structural molecule activity"/>
    <property type="evidence" value="ECO:0007669"/>
    <property type="project" value="UniProtKB-UniRule"/>
</dbReference>
<dbReference type="InterPro" id="IPR001624">
    <property type="entry name" value="FliE"/>
</dbReference>
<comment type="subcellular location">
    <subcellularLocation>
        <location evidence="1 4">Bacterial flagellum basal body</location>
    </subcellularLocation>
</comment>
<keyword evidence="7" id="KW-0966">Cell projection</keyword>
<dbReference type="GO" id="GO:0003774">
    <property type="term" value="F:cytoskeletal motor activity"/>
    <property type="evidence" value="ECO:0007669"/>
    <property type="project" value="InterPro"/>
</dbReference>
<evidence type="ECO:0000256" key="6">
    <source>
        <dbReference type="SAM" id="MobiDB-lite"/>
    </source>
</evidence>
<dbReference type="Pfam" id="PF02049">
    <property type="entry name" value="FliE"/>
    <property type="match status" value="1"/>
</dbReference>
<keyword evidence="7" id="KW-0282">Flagellum</keyword>
<protein>
    <recommendedName>
        <fullName evidence="4 5">Flagellar hook-basal body complex protein FliE</fullName>
    </recommendedName>
</protein>
<comment type="similarity">
    <text evidence="2 4">Belongs to the FliE family.</text>
</comment>
<dbReference type="OrthoDB" id="9812413at2"/>
<feature type="compositionally biased region" description="Polar residues" evidence="6">
    <location>
        <begin position="12"/>
        <end position="33"/>
    </location>
</feature>
<name>A0A1I4PPP3_9BACI</name>
<dbReference type="GO" id="GO:0071973">
    <property type="term" value="P:bacterial-type flagellum-dependent cell motility"/>
    <property type="evidence" value="ECO:0007669"/>
    <property type="project" value="InterPro"/>
</dbReference>
<dbReference type="HAMAP" id="MF_00724">
    <property type="entry name" value="FliE"/>
    <property type="match status" value="1"/>
</dbReference>
<evidence type="ECO:0000256" key="5">
    <source>
        <dbReference type="NCBIfam" id="TIGR00205"/>
    </source>
</evidence>
<reference evidence="7 8" key="1">
    <citation type="submission" date="2016-10" db="EMBL/GenBank/DDBJ databases">
        <authorList>
            <person name="de Groot N.N."/>
        </authorList>
    </citation>
    <scope>NUCLEOTIDE SEQUENCE [LARGE SCALE GENOMIC DNA]</scope>
    <source>
        <strain evidence="7 8">CGMCC 1.6134</strain>
    </source>
</reference>
<feature type="region of interest" description="Disordered" evidence="6">
    <location>
        <begin position="1"/>
        <end position="33"/>
    </location>
</feature>
<dbReference type="GO" id="GO:0009425">
    <property type="term" value="C:bacterial-type flagellum basal body"/>
    <property type="evidence" value="ECO:0007669"/>
    <property type="project" value="UniProtKB-SubCell"/>
</dbReference>
<evidence type="ECO:0000256" key="2">
    <source>
        <dbReference type="ARBA" id="ARBA00009272"/>
    </source>
</evidence>
<dbReference type="PRINTS" id="PR01006">
    <property type="entry name" value="FLGHOOKFLIE"/>
</dbReference>
<dbReference type="NCBIfam" id="TIGR00205">
    <property type="entry name" value="fliE"/>
    <property type="match status" value="1"/>
</dbReference>
<dbReference type="PANTHER" id="PTHR34653:SF1">
    <property type="entry name" value="FLAGELLAR HOOK-BASAL BODY COMPLEX PROTEIN FLIE"/>
    <property type="match status" value="1"/>
</dbReference>
<dbReference type="PANTHER" id="PTHR34653">
    <property type="match status" value="1"/>
</dbReference>
<dbReference type="Proteomes" id="UP000199668">
    <property type="component" value="Unassembled WGS sequence"/>
</dbReference>
<dbReference type="EMBL" id="FOTY01000030">
    <property type="protein sequence ID" value="SFM29747.1"/>
    <property type="molecule type" value="Genomic_DNA"/>
</dbReference>
<sequence>MFESFIGGPEAAQQTGALKPASTNNTSPAEAQESFKNALNNAVTEVNDAQVKSNEMTSKLASGEVENLHEVMVSAEKAGVMLQTTVEVRNKALESYQKVMRMQV</sequence>
<proteinExistence type="inferred from homology"/>
<keyword evidence="8" id="KW-1185">Reference proteome</keyword>
<evidence type="ECO:0000313" key="7">
    <source>
        <dbReference type="EMBL" id="SFM29747.1"/>
    </source>
</evidence>
<gene>
    <name evidence="4" type="primary">fliE</name>
    <name evidence="7" type="ORF">SAMN04488054_1304</name>
</gene>
<evidence type="ECO:0000256" key="1">
    <source>
        <dbReference type="ARBA" id="ARBA00004117"/>
    </source>
</evidence>
<dbReference type="AlphaFoldDB" id="A0A1I4PPP3"/>